<dbReference type="PANTHER" id="PTHR44757">
    <property type="entry name" value="DIGUANYLATE CYCLASE DGCP"/>
    <property type="match status" value="1"/>
</dbReference>
<dbReference type="SUPFAM" id="SSF55073">
    <property type="entry name" value="Nucleotide cyclase"/>
    <property type="match status" value="1"/>
</dbReference>
<evidence type="ECO:0000313" key="5">
    <source>
        <dbReference type="EMBL" id="SON48704.1"/>
    </source>
</evidence>
<dbReference type="KEGG" id="vta:A0725"/>
<feature type="transmembrane region" description="Helical" evidence="1">
    <location>
        <begin position="193"/>
        <end position="213"/>
    </location>
</feature>
<dbReference type="Pfam" id="PF00563">
    <property type="entry name" value="EAL"/>
    <property type="match status" value="1"/>
</dbReference>
<evidence type="ECO:0000259" key="2">
    <source>
        <dbReference type="PROSITE" id="PS50883"/>
    </source>
</evidence>
<dbReference type="PANTHER" id="PTHR44757:SF2">
    <property type="entry name" value="BIOFILM ARCHITECTURE MAINTENANCE PROTEIN MBAA"/>
    <property type="match status" value="1"/>
</dbReference>
<dbReference type="InterPro" id="IPR000160">
    <property type="entry name" value="GGDEF_dom"/>
</dbReference>
<dbReference type="SUPFAM" id="SSF141868">
    <property type="entry name" value="EAL domain-like"/>
    <property type="match status" value="1"/>
</dbReference>
<feature type="domain" description="HAMP" evidence="3">
    <location>
        <begin position="215"/>
        <end position="267"/>
    </location>
</feature>
<keyword evidence="1" id="KW-0812">Transmembrane</keyword>
<protein>
    <submittedName>
        <fullName evidence="5">GGDEF family protein</fullName>
    </submittedName>
</protein>
<evidence type="ECO:0000259" key="3">
    <source>
        <dbReference type="PROSITE" id="PS50885"/>
    </source>
</evidence>
<dbReference type="CDD" id="cd01948">
    <property type="entry name" value="EAL"/>
    <property type="match status" value="1"/>
</dbReference>
<dbReference type="InterPro" id="IPR043128">
    <property type="entry name" value="Rev_trsase/Diguanyl_cyclase"/>
</dbReference>
<dbReference type="Gene3D" id="3.20.20.450">
    <property type="entry name" value="EAL domain"/>
    <property type="match status" value="1"/>
</dbReference>
<dbReference type="OrthoDB" id="1316910at2"/>
<dbReference type="CDD" id="cd06225">
    <property type="entry name" value="HAMP"/>
    <property type="match status" value="1"/>
</dbReference>
<proteinExistence type="predicted"/>
<accession>A0A2N8Z9V9</accession>
<evidence type="ECO:0000256" key="1">
    <source>
        <dbReference type="SAM" id="Phobius"/>
    </source>
</evidence>
<dbReference type="AlphaFoldDB" id="A0A2N8Z9V9"/>
<dbReference type="GO" id="GO:0016020">
    <property type="term" value="C:membrane"/>
    <property type="evidence" value="ECO:0007669"/>
    <property type="project" value="InterPro"/>
</dbReference>
<gene>
    <name evidence="5" type="ORF">VTAP4600_A0725</name>
</gene>
<organism evidence="5 6">
    <name type="scientific">Vibrio tapetis subsp. tapetis</name>
    <dbReference type="NCBI Taxonomy" id="1671868"/>
    <lineage>
        <taxon>Bacteria</taxon>
        <taxon>Pseudomonadati</taxon>
        <taxon>Pseudomonadota</taxon>
        <taxon>Gammaproteobacteria</taxon>
        <taxon>Vibrionales</taxon>
        <taxon>Vibrionaceae</taxon>
        <taxon>Vibrio</taxon>
    </lineage>
</organism>
<feature type="domain" description="EAL" evidence="2">
    <location>
        <begin position="464"/>
        <end position="719"/>
    </location>
</feature>
<keyword evidence="1" id="KW-0472">Membrane</keyword>
<name>A0A2N8Z9V9_9VIBR</name>
<dbReference type="NCBIfam" id="TIGR00254">
    <property type="entry name" value="GGDEF"/>
    <property type="match status" value="1"/>
</dbReference>
<keyword evidence="6" id="KW-1185">Reference proteome</keyword>
<feature type="transmembrane region" description="Helical" evidence="1">
    <location>
        <begin position="12"/>
        <end position="32"/>
    </location>
</feature>
<reference evidence="5 6" key="1">
    <citation type="submission" date="2017-10" db="EMBL/GenBank/DDBJ databases">
        <authorList>
            <person name="Banno H."/>
            <person name="Chua N.-H."/>
        </authorList>
    </citation>
    <scope>NUCLEOTIDE SEQUENCE [LARGE SCALE GENOMIC DNA]</scope>
    <source>
        <strain evidence="5">Vibrio tapetis CECT4600</strain>
    </source>
</reference>
<dbReference type="SMART" id="SM00267">
    <property type="entry name" value="GGDEF"/>
    <property type="match status" value="1"/>
</dbReference>
<dbReference type="Pfam" id="PF00990">
    <property type="entry name" value="GGDEF"/>
    <property type="match status" value="1"/>
</dbReference>
<dbReference type="Pfam" id="PF00672">
    <property type="entry name" value="HAMP"/>
    <property type="match status" value="1"/>
</dbReference>
<dbReference type="InterPro" id="IPR001633">
    <property type="entry name" value="EAL_dom"/>
</dbReference>
<dbReference type="RefSeq" id="WP_102521506.1">
    <property type="nucleotide sequence ID" value="NZ_LT960611.1"/>
</dbReference>
<dbReference type="Gene3D" id="3.30.70.270">
    <property type="match status" value="1"/>
</dbReference>
<dbReference type="Gene3D" id="6.10.340.10">
    <property type="match status" value="1"/>
</dbReference>
<dbReference type="InterPro" id="IPR003660">
    <property type="entry name" value="HAMP_dom"/>
</dbReference>
<dbReference type="PROSITE" id="PS50885">
    <property type="entry name" value="HAMP"/>
    <property type="match status" value="1"/>
</dbReference>
<dbReference type="InterPro" id="IPR029787">
    <property type="entry name" value="Nucleotide_cyclase"/>
</dbReference>
<sequence>MKLQSRITISNTVMVVVTVITFSIIQLLGFHFTSNQMLEQTSTKVSQSLLSQLEQRAEYTGNYLSEALTNPIYKFDMEGVHELLEPALNSSEVLAIVVFDTEGNIFHTGQRIDASYGIEFDMPKVKEAVLELGIEYKRVVDNELRYARPLYIGDELLAGLFLKLSVEGIEHDIAQTRSIIQNINDKASQTGTLGSALLAFVFCVISIVVSYLITRTIISPVTLLVEHARRITQGDYQQDNTINRNDEVGELANTFNEMSESLKQRTESIEFLAYHDHLTELPNRTLFIKRVSELLEEKGAAQQQSLAILFIDLDEFKGVNDNFGHHAGDRLLCEVASRLESQIASYQHSIERTSLTNPLIFDGIVSRIGGDEFLLCLPYSGDIQLLFEFSNSLLASLCSPISVGVKKEPVVISGSIGIATYPNDGIDAEELIKHADIAMYQAKALGKSTYSHFTDEMRKQVRHKAWIERKLRVAMLDMTQFEVWYQPFFDIGTRELLGAEALVRWNMPNKGILSSDEFIPIAEATGLIVPIGEWVTEQVCAQLVAWESKLNSSFYISVNLSAKQLYRQQIVDVFRNQMQMKNIRPHRIHAEVTESLLMQNEDESLHTLISLRDLGIQVWLDDFGTGYSSLGYLRKFQVDGVKIDRSFVADIETDSNDRALCSTIISMARDLNLAVVAEGIEKEAQAQFLQEKGCRIGQGELLSAPLEAKQFEQMFWPLIRVKE</sequence>
<dbReference type="CDD" id="cd01949">
    <property type="entry name" value="GGDEF"/>
    <property type="match status" value="1"/>
</dbReference>
<dbReference type="PROSITE" id="PS50883">
    <property type="entry name" value="EAL"/>
    <property type="match status" value="1"/>
</dbReference>
<dbReference type="Proteomes" id="UP000235828">
    <property type="component" value="Chromosome A"/>
</dbReference>
<keyword evidence="1" id="KW-1133">Transmembrane helix</keyword>
<dbReference type="GO" id="GO:0007165">
    <property type="term" value="P:signal transduction"/>
    <property type="evidence" value="ECO:0007669"/>
    <property type="project" value="InterPro"/>
</dbReference>
<dbReference type="SMART" id="SM00052">
    <property type="entry name" value="EAL"/>
    <property type="match status" value="1"/>
</dbReference>
<dbReference type="SUPFAM" id="SSF158472">
    <property type="entry name" value="HAMP domain-like"/>
    <property type="match status" value="1"/>
</dbReference>
<dbReference type="SMART" id="SM00304">
    <property type="entry name" value="HAMP"/>
    <property type="match status" value="1"/>
</dbReference>
<dbReference type="EMBL" id="LT960611">
    <property type="protein sequence ID" value="SON48704.1"/>
    <property type="molecule type" value="Genomic_DNA"/>
</dbReference>
<dbReference type="InterPro" id="IPR035919">
    <property type="entry name" value="EAL_sf"/>
</dbReference>
<dbReference type="InterPro" id="IPR052155">
    <property type="entry name" value="Biofilm_reg_signaling"/>
</dbReference>
<dbReference type="PROSITE" id="PS50887">
    <property type="entry name" value="GGDEF"/>
    <property type="match status" value="1"/>
</dbReference>
<evidence type="ECO:0000313" key="6">
    <source>
        <dbReference type="Proteomes" id="UP000235828"/>
    </source>
</evidence>
<evidence type="ECO:0000259" key="4">
    <source>
        <dbReference type="PROSITE" id="PS50887"/>
    </source>
</evidence>
<feature type="domain" description="GGDEF" evidence="4">
    <location>
        <begin position="304"/>
        <end position="455"/>
    </location>
</feature>